<feature type="compositionally biased region" description="Basic residues" evidence="1">
    <location>
        <begin position="149"/>
        <end position="173"/>
    </location>
</feature>
<proteinExistence type="predicted"/>
<feature type="region of interest" description="Disordered" evidence="1">
    <location>
        <begin position="120"/>
        <end position="199"/>
    </location>
</feature>
<dbReference type="Proteomes" id="UP000001812">
    <property type="component" value="Chromosome II"/>
</dbReference>
<evidence type="ECO:0000313" key="2">
    <source>
        <dbReference type="EMBL" id="EET03716.1"/>
    </source>
</evidence>
<evidence type="ECO:0000256" key="1">
    <source>
        <dbReference type="SAM" id="MobiDB-lite"/>
    </source>
</evidence>
<dbReference type="HOGENOM" id="CLU_1369950_0_0_4"/>
<protein>
    <submittedName>
        <fullName evidence="2">Uncharacterized protein</fullName>
    </submittedName>
</protein>
<accession>A0A0E1VUP1</accession>
<sequence>MPRRAALTDIAAAARARTCEANEGGEAGERADAAYAGAGDTSACRAREAHDALDRAACRPTNAHRGKPAAATGAAHRIRCRYAAACRGDVARQRAGGHASAALPAHDDRIAWPLRPADRVARGRSTAHGNASAALASRGDETSRNGTKALRRHAHAMRFAPRGRRVWQHRPSRRVPTAAATRESGAGDAARHARIQTIA</sequence>
<organism evidence="2">
    <name type="scientific">Burkholderia pseudomallei 1710a</name>
    <dbReference type="NCBI Taxonomy" id="320371"/>
    <lineage>
        <taxon>Bacteria</taxon>
        <taxon>Pseudomonadati</taxon>
        <taxon>Pseudomonadota</taxon>
        <taxon>Betaproteobacteria</taxon>
        <taxon>Burkholderiales</taxon>
        <taxon>Burkholderiaceae</taxon>
        <taxon>Burkholderia</taxon>
        <taxon>pseudomallei group</taxon>
    </lineage>
</organism>
<gene>
    <name evidence="2" type="ORF">BURPS1710A_A2232</name>
</gene>
<dbReference type="AlphaFoldDB" id="A0A0E1VUP1"/>
<name>A0A0E1VUP1_BURPE</name>
<reference evidence="2" key="1">
    <citation type="submission" date="2009-05" db="EMBL/GenBank/DDBJ databases">
        <authorList>
            <person name="Harkins D.M."/>
            <person name="DeShazer D."/>
            <person name="Woods D.E."/>
            <person name="Brinkac L.M."/>
            <person name="Brown K.A."/>
            <person name="Hung G.C."/>
            <person name="Tuanyok A."/>
            <person name="Zhang B."/>
            <person name="Nierman W.C."/>
        </authorList>
    </citation>
    <scope>NUCLEOTIDE SEQUENCE [LARGE SCALE GENOMIC DNA]</scope>
    <source>
        <strain evidence="2">1710a</strain>
    </source>
</reference>
<dbReference type="EMBL" id="CM000833">
    <property type="protein sequence ID" value="EET03716.1"/>
    <property type="molecule type" value="Genomic_DNA"/>
</dbReference>